<comment type="caution">
    <text evidence="2">The sequence shown here is derived from an EMBL/GenBank/DDBJ whole genome shotgun (WGS) entry which is preliminary data.</text>
</comment>
<reference evidence="2 3" key="1">
    <citation type="submission" date="2013-01" db="EMBL/GenBank/DDBJ databases">
        <authorList>
            <person name="Fiebig A."/>
            <person name="Goeker M."/>
            <person name="Klenk H.-P.P."/>
        </authorList>
    </citation>
    <scope>NUCLEOTIDE SEQUENCE [LARGE SCALE GENOMIC DNA]</scope>
    <source>
        <strain evidence="2 3">DSM 24838</strain>
    </source>
</reference>
<evidence type="ECO:0000256" key="1">
    <source>
        <dbReference type="SAM" id="MobiDB-lite"/>
    </source>
</evidence>
<feature type="compositionally biased region" description="Acidic residues" evidence="1">
    <location>
        <begin position="9"/>
        <end position="19"/>
    </location>
</feature>
<proteinExistence type="predicted"/>
<sequence length="142" mass="15545">MSGRIGFDPGDEFEDDDEDARVADPETDAAFGEARDAFVADLSAALAPPGRMPWGRITHVDDFEIEVTPYFQNRRLWHRAEAYVVLERQGADLDFDLRDGDGAFHGWGVTAAQVIADVVGLMREAVTADVAAADEDDEDDDA</sequence>
<evidence type="ECO:0000313" key="3">
    <source>
        <dbReference type="Proteomes" id="UP000035100"/>
    </source>
</evidence>
<name>A0A0D0QCT3_9RHOB</name>
<evidence type="ECO:0000313" key="2">
    <source>
        <dbReference type="EMBL" id="KIQ68768.1"/>
    </source>
</evidence>
<protein>
    <submittedName>
        <fullName evidence="2">Uncharacterized protein</fullName>
    </submittedName>
</protein>
<dbReference type="AlphaFoldDB" id="A0A0D0QCT3"/>
<dbReference type="EMBL" id="AONG01000012">
    <property type="protein sequence ID" value="KIQ68768.1"/>
    <property type="molecule type" value="Genomic_DNA"/>
</dbReference>
<dbReference type="STRING" id="1123501.Wenmar_02495"/>
<feature type="region of interest" description="Disordered" evidence="1">
    <location>
        <begin position="1"/>
        <end position="21"/>
    </location>
</feature>
<dbReference type="RefSeq" id="WP_018301402.1">
    <property type="nucleotide sequence ID" value="NZ_KB902277.1"/>
</dbReference>
<accession>A0A0D0QCT3</accession>
<dbReference type="Proteomes" id="UP000035100">
    <property type="component" value="Unassembled WGS sequence"/>
</dbReference>
<keyword evidence="3" id="KW-1185">Reference proteome</keyword>
<organism evidence="2 3">
    <name type="scientific">Wenxinia marina DSM 24838</name>
    <dbReference type="NCBI Taxonomy" id="1123501"/>
    <lineage>
        <taxon>Bacteria</taxon>
        <taxon>Pseudomonadati</taxon>
        <taxon>Pseudomonadota</taxon>
        <taxon>Alphaproteobacteria</taxon>
        <taxon>Rhodobacterales</taxon>
        <taxon>Roseobacteraceae</taxon>
        <taxon>Wenxinia</taxon>
    </lineage>
</organism>
<gene>
    <name evidence="2" type="ORF">Wenmar_02495</name>
</gene>